<dbReference type="Gramene" id="EFJ36539">
    <property type="protein sequence ID" value="EFJ36539"/>
    <property type="gene ID" value="SELMODRAFT_78779"/>
</dbReference>
<evidence type="ECO:0000259" key="3">
    <source>
        <dbReference type="PROSITE" id="PS50011"/>
    </source>
</evidence>
<keyword evidence="2" id="KW-0067">ATP-binding</keyword>
<dbReference type="KEGG" id="smo:SELMODRAFT_78779"/>
<name>D8QVY5_SELML</name>
<feature type="domain" description="Protein kinase" evidence="3">
    <location>
        <begin position="1"/>
        <end position="63"/>
    </location>
</feature>
<dbReference type="Pfam" id="PF00069">
    <property type="entry name" value="Pkinase"/>
    <property type="match status" value="1"/>
</dbReference>
<reference evidence="4 5" key="1">
    <citation type="journal article" date="2011" name="Science">
        <title>The Selaginella genome identifies genetic changes associated with the evolution of vascular plants.</title>
        <authorList>
            <person name="Banks J.A."/>
            <person name="Nishiyama T."/>
            <person name="Hasebe M."/>
            <person name="Bowman J.L."/>
            <person name="Gribskov M."/>
            <person name="dePamphilis C."/>
            <person name="Albert V.A."/>
            <person name="Aono N."/>
            <person name="Aoyama T."/>
            <person name="Ambrose B.A."/>
            <person name="Ashton N.W."/>
            <person name="Axtell M.J."/>
            <person name="Barker E."/>
            <person name="Barker M.S."/>
            <person name="Bennetzen J.L."/>
            <person name="Bonawitz N.D."/>
            <person name="Chapple C."/>
            <person name="Cheng C."/>
            <person name="Correa L.G."/>
            <person name="Dacre M."/>
            <person name="DeBarry J."/>
            <person name="Dreyer I."/>
            <person name="Elias M."/>
            <person name="Engstrom E.M."/>
            <person name="Estelle M."/>
            <person name="Feng L."/>
            <person name="Finet C."/>
            <person name="Floyd S.K."/>
            <person name="Frommer W.B."/>
            <person name="Fujita T."/>
            <person name="Gramzow L."/>
            <person name="Gutensohn M."/>
            <person name="Harholt J."/>
            <person name="Hattori M."/>
            <person name="Heyl A."/>
            <person name="Hirai T."/>
            <person name="Hiwatashi Y."/>
            <person name="Ishikawa M."/>
            <person name="Iwata M."/>
            <person name="Karol K.G."/>
            <person name="Koehler B."/>
            <person name="Kolukisaoglu U."/>
            <person name="Kubo M."/>
            <person name="Kurata T."/>
            <person name="Lalonde S."/>
            <person name="Li K."/>
            <person name="Li Y."/>
            <person name="Litt A."/>
            <person name="Lyons E."/>
            <person name="Manning G."/>
            <person name="Maruyama T."/>
            <person name="Michael T.P."/>
            <person name="Mikami K."/>
            <person name="Miyazaki S."/>
            <person name="Morinaga S."/>
            <person name="Murata T."/>
            <person name="Mueller-Roeber B."/>
            <person name="Nelson D.R."/>
            <person name="Obara M."/>
            <person name="Oguri Y."/>
            <person name="Olmstead R.G."/>
            <person name="Onodera N."/>
            <person name="Petersen B.L."/>
            <person name="Pils B."/>
            <person name="Prigge M."/>
            <person name="Rensing S.A."/>
            <person name="Riano-Pachon D.M."/>
            <person name="Roberts A.W."/>
            <person name="Sato Y."/>
            <person name="Scheller H.V."/>
            <person name="Schulz B."/>
            <person name="Schulz C."/>
            <person name="Shakirov E.V."/>
            <person name="Shibagaki N."/>
            <person name="Shinohara N."/>
            <person name="Shippen D.E."/>
            <person name="Soerensen I."/>
            <person name="Sotooka R."/>
            <person name="Sugimoto N."/>
            <person name="Sugita M."/>
            <person name="Sumikawa N."/>
            <person name="Tanurdzic M."/>
            <person name="Theissen G."/>
            <person name="Ulvskov P."/>
            <person name="Wakazuki S."/>
            <person name="Weng J.K."/>
            <person name="Willats W.W."/>
            <person name="Wipf D."/>
            <person name="Wolf P.G."/>
            <person name="Yang L."/>
            <person name="Zimmer A.D."/>
            <person name="Zhu Q."/>
            <person name="Mitros T."/>
            <person name="Hellsten U."/>
            <person name="Loque D."/>
            <person name="Otillar R."/>
            <person name="Salamov A."/>
            <person name="Schmutz J."/>
            <person name="Shapiro H."/>
            <person name="Lindquist E."/>
            <person name="Lucas S."/>
            <person name="Rokhsar D."/>
            <person name="Grigoriev I.V."/>
        </authorList>
    </citation>
    <scope>NUCLEOTIDE SEQUENCE [LARGE SCALE GENOMIC DNA]</scope>
</reference>
<feature type="non-terminal residue" evidence="4">
    <location>
        <position position="1"/>
    </location>
</feature>
<dbReference type="InterPro" id="IPR011009">
    <property type="entry name" value="Kinase-like_dom_sf"/>
</dbReference>
<organism evidence="5">
    <name type="scientific">Selaginella moellendorffii</name>
    <name type="common">Spikemoss</name>
    <dbReference type="NCBI Taxonomy" id="88036"/>
    <lineage>
        <taxon>Eukaryota</taxon>
        <taxon>Viridiplantae</taxon>
        <taxon>Streptophyta</taxon>
        <taxon>Embryophyta</taxon>
        <taxon>Tracheophyta</taxon>
        <taxon>Lycopodiopsida</taxon>
        <taxon>Selaginellales</taxon>
        <taxon>Selaginellaceae</taxon>
        <taxon>Selaginella</taxon>
    </lineage>
</organism>
<dbReference type="GO" id="GO:0007166">
    <property type="term" value="P:cell surface receptor signaling pathway"/>
    <property type="evidence" value="ECO:0007669"/>
    <property type="project" value="InterPro"/>
</dbReference>
<dbReference type="InterPro" id="IPR045274">
    <property type="entry name" value="WAK-like"/>
</dbReference>
<dbReference type="InterPro" id="IPR000719">
    <property type="entry name" value="Prot_kinase_dom"/>
</dbReference>
<dbReference type="GO" id="GO:0005524">
    <property type="term" value="F:ATP binding"/>
    <property type="evidence" value="ECO:0007669"/>
    <property type="project" value="UniProtKB-KW"/>
</dbReference>
<dbReference type="PANTHER" id="PTHR27005">
    <property type="entry name" value="WALL-ASSOCIATED RECEPTOR KINASE-LIKE 21"/>
    <property type="match status" value="1"/>
</dbReference>
<dbReference type="EMBL" id="GL377567">
    <property type="protein sequence ID" value="EFJ36539.1"/>
    <property type="molecule type" value="Genomic_DNA"/>
</dbReference>
<gene>
    <name evidence="4" type="ORF">SELMODRAFT_78779</name>
</gene>
<dbReference type="AlphaFoldDB" id="D8QVY5"/>
<dbReference type="Proteomes" id="UP000001514">
    <property type="component" value="Unassembled WGS sequence"/>
</dbReference>
<evidence type="ECO:0000256" key="1">
    <source>
        <dbReference type="ARBA" id="ARBA00022741"/>
    </source>
</evidence>
<proteinExistence type="predicted"/>
<keyword evidence="1" id="KW-0547">Nucleotide-binding</keyword>
<protein>
    <recommendedName>
        <fullName evidence="3">Protein kinase domain-containing protein</fullName>
    </recommendedName>
</protein>
<evidence type="ECO:0000313" key="5">
    <source>
        <dbReference type="Proteomes" id="UP000001514"/>
    </source>
</evidence>
<sequence>FAASPPIYHRDVKSSNILLDEKLTANVADFGISKVVPIDSTRISTTLRKSRSISYVEYTRNTC</sequence>
<dbReference type="SUPFAM" id="SSF56112">
    <property type="entry name" value="Protein kinase-like (PK-like)"/>
    <property type="match status" value="1"/>
</dbReference>
<dbReference type="InterPro" id="IPR008271">
    <property type="entry name" value="Ser/Thr_kinase_AS"/>
</dbReference>
<dbReference type="InParanoid" id="D8QVY5"/>
<dbReference type="GO" id="GO:0004672">
    <property type="term" value="F:protein kinase activity"/>
    <property type="evidence" value="ECO:0007669"/>
    <property type="project" value="InterPro"/>
</dbReference>
<dbReference type="PANTHER" id="PTHR27005:SF283">
    <property type="entry name" value="OS02G0633066 PROTEIN"/>
    <property type="match status" value="1"/>
</dbReference>
<keyword evidence="5" id="KW-1185">Reference proteome</keyword>
<dbReference type="PROSITE" id="PS00108">
    <property type="entry name" value="PROTEIN_KINASE_ST"/>
    <property type="match status" value="1"/>
</dbReference>
<dbReference type="HOGENOM" id="CLU_2892767_0_0_1"/>
<accession>D8QVY5</accession>
<evidence type="ECO:0000256" key="2">
    <source>
        <dbReference type="ARBA" id="ARBA00022840"/>
    </source>
</evidence>
<evidence type="ECO:0000313" key="4">
    <source>
        <dbReference type="EMBL" id="EFJ36539.1"/>
    </source>
</evidence>
<dbReference type="PROSITE" id="PS50011">
    <property type="entry name" value="PROTEIN_KINASE_DOM"/>
    <property type="match status" value="1"/>
</dbReference>
<dbReference type="Gene3D" id="1.10.510.10">
    <property type="entry name" value="Transferase(Phosphotransferase) domain 1"/>
    <property type="match status" value="1"/>
</dbReference>